<keyword evidence="4 8" id="KW-0032">Aminotransferase</keyword>
<dbReference type="Pfam" id="PF13522">
    <property type="entry name" value="GATase_6"/>
    <property type="match status" value="1"/>
</dbReference>
<dbReference type="PANTHER" id="PTHR10937:SF0">
    <property type="entry name" value="GLUTAMINE--FRUCTOSE-6-PHOSPHATE TRANSAMINASE (ISOMERIZING)"/>
    <property type="match status" value="1"/>
</dbReference>
<evidence type="ECO:0000256" key="6">
    <source>
        <dbReference type="ARBA" id="ARBA00022737"/>
    </source>
</evidence>
<dbReference type="HAMAP" id="MF_00164">
    <property type="entry name" value="GlmS"/>
    <property type="match status" value="1"/>
</dbReference>
<protein>
    <recommendedName>
        <fullName evidence="3 8">Glutamine--fructose-6-phosphate aminotransferase [isomerizing]</fullName>
        <ecNumber evidence="2 8">2.6.1.16</ecNumber>
    </recommendedName>
    <alternativeName>
        <fullName evidence="8">D-fructose-6-phosphate amidotransferase</fullName>
    </alternativeName>
    <alternativeName>
        <fullName evidence="8">GFAT</fullName>
    </alternativeName>
    <alternativeName>
        <fullName evidence="8">Glucosamine-6-phosphate synthase</fullName>
    </alternativeName>
    <alternativeName>
        <fullName evidence="8">Hexosephosphate aminotransferase</fullName>
    </alternativeName>
    <alternativeName>
        <fullName evidence="8">L-glutamine--D-fructose-6-phosphate amidotransferase</fullName>
    </alternativeName>
</protein>
<comment type="caution">
    <text evidence="11">The sequence shown here is derived from an EMBL/GenBank/DDBJ whole genome shotgun (WGS) entry which is preliminary data.</text>
</comment>
<evidence type="ECO:0000256" key="2">
    <source>
        <dbReference type="ARBA" id="ARBA00012916"/>
    </source>
</evidence>
<dbReference type="NCBIfam" id="NF001484">
    <property type="entry name" value="PRK00331.1"/>
    <property type="match status" value="1"/>
</dbReference>
<dbReference type="Proteomes" id="UP001458946">
    <property type="component" value="Unassembled WGS sequence"/>
</dbReference>
<organism evidence="11 12">
    <name type="scientific">Deinococcus xinjiangensis</name>
    <dbReference type="NCBI Taxonomy" id="457454"/>
    <lineage>
        <taxon>Bacteria</taxon>
        <taxon>Thermotogati</taxon>
        <taxon>Deinococcota</taxon>
        <taxon>Deinococci</taxon>
        <taxon>Deinococcales</taxon>
        <taxon>Deinococcaceae</taxon>
        <taxon>Deinococcus</taxon>
    </lineage>
</organism>
<evidence type="ECO:0000256" key="5">
    <source>
        <dbReference type="ARBA" id="ARBA00022679"/>
    </source>
</evidence>
<feature type="domain" description="Glutamine amidotransferase type-2" evidence="9">
    <location>
        <begin position="2"/>
        <end position="219"/>
    </location>
</feature>
<feature type="domain" description="SIS" evidence="10">
    <location>
        <begin position="284"/>
        <end position="423"/>
    </location>
</feature>
<dbReference type="CDD" id="cd05008">
    <property type="entry name" value="SIS_GlmS_GlmD_1"/>
    <property type="match status" value="1"/>
</dbReference>
<evidence type="ECO:0000256" key="7">
    <source>
        <dbReference type="ARBA" id="ARBA00022962"/>
    </source>
</evidence>
<keyword evidence="12" id="KW-1185">Reference proteome</keyword>
<dbReference type="InterPro" id="IPR035466">
    <property type="entry name" value="GlmS/AgaS_SIS"/>
</dbReference>
<evidence type="ECO:0000256" key="1">
    <source>
        <dbReference type="ARBA" id="ARBA00001031"/>
    </source>
</evidence>
<dbReference type="InterPro" id="IPR017932">
    <property type="entry name" value="GATase_2_dom"/>
</dbReference>
<dbReference type="InterPro" id="IPR001347">
    <property type="entry name" value="SIS_dom"/>
</dbReference>
<feature type="domain" description="SIS" evidence="10">
    <location>
        <begin position="458"/>
        <end position="599"/>
    </location>
</feature>
<feature type="active site" description="Nucleophile; for GATase activity" evidence="8">
    <location>
        <position position="2"/>
    </location>
</feature>
<comment type="catalytic activity">
    <reaction evidence="1 8">
        <text>D-fructose 6-phosphate + L-glutamine = D-glucosamine 6-phosphate + L-glutamate</text>
        <dbReference type="Rhea" id="RHEA:13237"/>
        <dbReference type="ChEBI" id="CHEBI:29985"/>
        <dbReference type="ChEBI" id="CHEBI:58359"/>
        <dbReference type="ChEBI" id="CHEBI:58725"/>
        <dbReference type="ChEBI" id="CHEBI:61527"/>
        <dbReference type="EC" id="2.6.1.16"/>
    </reaction>
</comment>
<evidence type="ECO:0000313" key="12">
    <source>
        <dbReference type="Proteomes" id="UP001458946"/>
    </source>
</evidence>
<dbReference type="EC" id="2.6.1.16" evidence="2 8"/>
<evidence type="ECO:0000256" key="3">
    <source>
        <dbReference type="ARBA" id="ARBA00016090"/>
    </source>
</evidence>
<dbReference type="InterPro" id="IPR047084">
    <property type="entry name" value="GFAT_N"/>
</dbReference>
<keyword evidence="5 8" id="KW-0808">Transferase</keyword>
<comment type="subcellular location">
    <subcellularLocation>
        <location evidence="8">Cytoplasm</location>
    </subcellularLocation>
</comment>
<dbReference type="InterPro" id="IPR029055">
    <property type="entry name" value="Ntn_hydrolases_N"/>
</dbReference>
<dbReference type="SUPFAM" id="SSF53697">
    <property type="entry name" value="SIS domain"/>
    <property type="match status" value="1"/>
</dbReference>
<gene>
    <name evidence="11" type="primary">glmS_1</name>
    <name evidence="8" type="synonym">glmS</name>
    <name evidence="11" type="ORF">Dxin01_02925</name>
</gene>
<dbReference type="InterPro" id="IPR005855">
    <property type="entry name" value="GFAT"/>
</dbReference>
<accession>A0ABP9VD55</accession>
<dbReference type="NCBIfam" id="TIGR01135">
    <property type="entry name" value="glmS"/>
    <property type="match status" value="1"/>
</dbReference>
<dbReference type="PROSITE" id="PS51464">
    <property type="entry name" value="SIS"/>
    <property type="match status" value="2"/>
</dbReference>
<dbReference type="InterPro" id="IPR035490">
    <property type="entry name" value="GlmS/FrlB_SIS"/>
</dbReference>
<name>A0ABP9VD55_9DEIO</name>
<evidence type="ECO:0000256" key="8">
    <source>
        <dbReference type="HAMAP-Rule" id="MF_00164"/>
    </source>
</evidence>
<dbReference type="EMBL" id="BAABRN010000040">
    <property type="protein sequence ID" value="GAA5503176.1"/>
    <property type="molecule type" value="Genomic_DNA"/>
</dbReference>
<sequence>MCGIVGYIGTRQAQDVLISGLSKLEYRGYDSAGVAVKDGDHISVEKKAGKLANLSTVLEQHPLAGTLGIGHTRWATHGLPNDTNAHPHASEDGRIVIIHNGIIENYLPLKEELMARGHVFRSETDSEVLVHLIEEKYEQTGGDLYEAVRLALGDVRGAYGIVVTHADHREIVAARTVSPMVMGVGQGEMFLASDVPALLNYTREMVFLHDGDMVVLHDDGFKVTDLAGNPVTRQIEHIDWDAEAAEKGGYDSYMMKEIYEQPNALTNTLIGRLHDDTGEVNLDINLDPKSFKRISIIACGTAFYAGMVGEYLIEQLARIPVDIDVASEYRYRDPLVSENTLAIVMSQSGETIDTLEALREAKKFGAKTLGIINAKGSSMTREVDDTLYIHAGPEIGVASTKAYTSMVSAMLMLALWLGRARGTLAEAEGRELLHAARELPRLVEESLTPERIENVKRIAAKYADAKDFLFLGRGVNSPTAYEGALKLKEISYIHAEAYAAGEMKHGPIALIDENMPVVVVATESKLLEKTISNVQEVRARKGKVIAILTDGDTENARHADDVIYVPRTHEMVSPVVNAVAMQLLAIFIADKLGKDVDKPRNLAKAVTVE</sequence>
<dbReference type="SUPFAM" id="SSF56235">
    <property type="entry name" value="N-terminal nucleophile aminohydrolases (Ntn hydrolases)"/>
    <property type="match status" value="1"/>
</dbReference>
<keyword evidence="6" id="KW-0677">Repeat</keyword>
<dbReference type="PANTHER" id="PTHR10937">
    <property type="entry name" value="GLUCOSAMINE--FRUCTOSE-6-PHOSPHATE AMINOTRANSFERASE, ISOMERIZING"/>
    <property type="match status" value="1"/>
</dbReference>
<evidence type="ECO:0000259" key="10">
    <source>
        <dbReference type="PROSITE" id="PS51464"/>
    </source>
</evidence>
<keyword evidence="8" id="KW-0963">Cytoplasm</keyword>
<reference evidence="11 12" key="1">
    <citation type="submission" date="2024-02" db="EMBL/GenBank/DDBJ databases">
        <title>Deinococcus xinjiangensis NBRC 107630.</title>
        <authorList>
            <person name="Ichikawa N."/>
            <person name="Katano-Makiyama Y."/>
            <person name="Hidaka K."/>
        </authorList>
    </citation>
    <scope>NUCLEOTIDE SEQUENCE [LARGE SCALE GENOMIC DNA]</scope>
    <source>
        <strain evidence="11 12">NBRC 107630</strain>
    </source>
</reference>
<dbReference type="Gene3D" id="3.60.20.10">
    <property type="entry name" value="Glutamine Phosphoribosylpyrophosphate, subunit 1, domain 1"/>
    <property type="match status" value="1"/>
</dbReference>
<dbReference type="CDD" id="cd00714">
    <property type="entry name" value="GFAT"/>
    <property type="match status" value="1"/>
</dbReference>
<dbReference type="Gene3D" id="3.40.50.10490">
    <property type="entry name" value="Glucose-6-phosphate isomerase like protein, domain 1"/>
    <property type="match status" value="2"/>
</dbReference>
<comment type="subunit">
    <text evidence="8">Homodimer.</text>
</comment>
<dbReference type="RefSeq" id="WP_353543148.1">
    <property type="nucleotide sequence ID" value="NZ_BAABRN010000040.1"/>
</dbReference>
<feature type="active site" description="For Fru-6P isomerization activity" evidence="8">
    <location>
        <position position="604"/>
    </location>
</feature>
<keyword evidence="7" id="KW-0315">Glutamine amidotransferase</keyword>
<dbReference type="GO" id="GO:0008483">
    <property type="term" value="F:transaminase activity"/>
    <property type="evidence" value="ECO:0007669"/>
    <property type="project" value="UniProtKB-KW"/>
</dbReference>
<proteinExistence type="inferred from homology"/>
<dbReference type="PROSITE" id="PS51278">
    <property type="entry name" value="GATASE_TYPE_2"/>
    <property type="match status" value="1"/>
</dbReference>
<dbReference type="CDD" id="cd05009">
    <property type="entry name" value="SIS_GlmS_GlmD_2"/>
    <property type="match status" value="1"/>
</dbReference>
<comment type="function">
    <text evidence="8">Catalyzes the first step in hexosamine metabolism, converting fructose-6P into glucosamine-6P using glutamine as a nitrogen source.</text>
</comment>
<dbReference type="Pfam" id="PF01380">
    <property type="entry name" value="SIS"/>
    <property type="match status" value="2"/>
</dbReference>
<evidence type="ECO:0000256" key="4">
    <source>
        <dbReference type="ARBA" id="ARBA00022576"/>
    </source>
</evidence>
<feature type="initiator methionine" description="Removed" evidence="8">
    <location>
        <position position="1"/>
    </location>
</feature>
<dbReference type="InterPro" id="IPR046348">
    <property type="entry name" value="SIS_dom_sf"/>
</dbReference>
<evidence type="ECO:0000313" key="11">
    <source>
        <dbReference type="EMBL" id="GAA5503176.1"/>
    </source>
</evidence>
<evidence type="ECO:0000259" key="9">
    <source>
        <dbReference type="PROSITE" id="PS51278"/>
    </source>
</evidence>